<dbReference type="InterPro" id="IPR051081">
    <property type="entry name" value="HTH_MetalResp_TranReg"/>
</dbReference>
<name>D9QT26_ACEAZ</name>
<dbReference type="InterPro" id="IPR018334">
    <property type="entry name" value="ArsR_HTH"/>
</dbReference>
<keyword evidence="2" id="KW-0238">DNA-binding</keyword>
<dbReference type="InterPro" id="IPR011991">
    <property type="entry name" value="ArsR-like_HTH"/>
</dbReference>
<evidence type="ECO:0000313" key="5">
    <source>
        <dbReference type="EMBL" id="ADL13526.1"/>
    </source>
</evidence>
<keyword evidence="3" id="KW-0804">Transcription</keyword>
<dbReference type="PANTHER" id="PTHR33154:SF18">
    <property type="entry name" value="ARSENICAL RESISTANCE OPERON REPRESSOR"/>
    <property type="match status" value="1"/>
</dbReference>
<dbReference type="NCBIfam" id="NF033788">
    <property type="entry name" value="HTH_metalloreg"/>
    <property type="match status" value="1"/>
</dbReference>
<dbReference type="Proteomes" id="UP000001661">
    <property type="component" value="Chromosome"/>
</dbReference>
<proteinExistence type="predicted"/>
<dbReference type="RefSeq" id="WP_013278971.1">
    <property type="nucleotide sequence ID" value="NC_014378.1"/>
</dbReference>
<dbReference type="GO" id="GO:0003677">
    <property type="term" value="F:DNA binding"/>
    <property type="evidence" value="ECO:0007669"/>
    <property type="project" value="UniProtKB-KW"/>
</dbReference>
<dbReference type="Pfam" id="PF01022">
    <property type="entry name" value="HTH_5"/>
    <property type="match status" value="1"/>
</dbReference>
<dbReference type="GO" id="GO:0003700">
    <property type="term" value="F:DNA-binding transcription factor activity"/>
    <property type="evidence" value="ECO:0007669"/>
    <property type="project" value="InterPro"/>
</dbReference>
<dbReference type="SMART" id="SM00418">
    <property type="entry name" value="HTH_ARSR"/>
    <property type="match status" value="1"/>
</dbReference>
<dbReference type="HOGENOM" id="CLU_097806_3_5_9"/>
<feature type="domain" description="HTH arsR-type" evidence="4">
    <location>
        <begin position="1"/>
        <end position="94"/>
    </location>
</feature>
<dbReference type="SUPFAM" id="SSF46785">
    <property type="entry name" value="Winged helix' DNA-binding domain"/>
    <property type="match status" value="1"/>
</dbReference>
<dbReference type="Gene3D" id="1.10.10.10">
    <property type="entry name" value="Winged helix-like DNA-binding domain superfamily/Winged helix DNA-binding domain"/>
    <property type="match status" value="1"/>
</dbReference>
<protein>
    <submittedName>
        <fullName evidence="5">Transcriptional regulator, ArsR family</fullName>
    </submittedName>
</protein>
<dbReference type="OrthoDB" id="9798835at2"/>
<dbReference type="EMBL" id="CP002105">
    <property type="protein sequence ID" value="ADL13526.1"/>
    <property type="molecule type" value="Genomic_DNA"/>
</dbReference>
<dbReference type="PANTHER" id="PTHR33154">
    <property type="entry name" value="TRANSCRIPTIONAL REGULATOR, ARSR FAMILY"/>
    <property type="match status" value="1"/>
</dbReference>
<keyword evidence="1" id="KW-0805">Transcription regulation</keyword>
<organism evidence="5 6">
    <name type="scientific">Acetohalobium arabaticum (strain ATCC 49924 / DSM 5501 / Z-7288)</name>
    <dbReference type="NCBI Taxonomy" id="574087"/>
    <lineage>
        <taxon>Bacteria</taxon>
        <taxon>Bacillati</taxon>
        <taxon>Bacillota</taxon>
        <taxon>Clostridia</taxon>
        <taxon>Halanaerobiales</taxon>
        <taxon>Halobacteroidaceae</taxon>
        <taxon>Acetohalobium</taxon>
    </lineage>
</organism>
<dbReference type="InterPro" id="IPR001845">
    <property type="entry name" value="HTH_ArsR_DNA-bd_dom"/>
</dbReference>
<dbReference type="KEGG" id="aar:Acear_2031"/>
<evidence type="ECO:0000256" key="2">
    <source>
        <dbReference type="ARBA" id="ARBA00023125"/>
    </source>
</evidence>
<evidence type="ECO:0000259" key="4">
    <source>
        <dbReference type="PROSITE" id="PS50987"/>
    </source>
</evidence>
<dbReference type="InterPro" id="IPR036388">
    <property type="entry name" value="WH-like_DNA-bd_sf"/>
</dbReference>
<dbReference type="InterPro" id="IPR036390">
    <property type="entry name" value="WH_DNA-bd_sf"/>
</dbReference>
<evidence type="ECO:0000256" key="3">
    <source>
        <dbReference type="ARBA" id="ARBA00023163"/>
    </source>
</evidence>
<dbReference type="AlphaFoldDB" id="D9QT26"/>
<keyword evidence="6" id="KW-1185">Reference proteome</keyword>
<dbReference type="STRING" id="574087.Acear_2031"/>
<gene>
    <name evidence="5" type="ordered locus">Acear_2031</name>
</gene>
<evidence type="ECO:0000313" key="6">
    <source>
        <dbReference type="Proteomes" id="UP000001661"/>
    </source>
</evidence>
<accession>D9QT26</accession>
<sequence>MEKIAETTELFKALSDERRLKIVDLLACCGKLCVCDVTEELGLSQPNISHHLKILKNAGLIKATKRGRWVDYELNHDKVEEFKDSLDFITAKQPGRYDCTKSDC</sequence>
<dbReference type="PRINTS" id="PR00778">
    <property type="entry name" value="HTHARSR"/>
</dbReference>
<dbReference type="CDD" id="cd00090">
    <property type="entry name" value="HTH_ARSR"/>
    <property type="match status" value="1"/>
</dbReference>
<evidence type="ECO:0000256" key="1">
    <source>
        <dbReference type="ARBA" id="ARBA00023015"/>
    </source>
</evidence>
<dbReference type="PROSITE" id="PS00846">
    <property type="entry name" value="HTH_ARSR_1"/>
    <property type="match status" value="1"/>
</dbReference>
<reference evidence="5 6" key="1">
    <citation type="journal article" date="2010" name="Stand. Genomic Sci.">
        <title>Complete genome sequence of Acetohalobium arabaticum type strain (Z-7288).</title>
        <authorList>
            <person name="Sikorski J."/>
            <person name="Lapidus A."/>
            <person name="Chertkov O."/>
            <person name="Lucas S."/>
            <person name="Copeland A."/>
            <person name="Glavina Del Rio T."/>
            <person name="Nolan M."/>
            <person name="Tice H."/>
            <person name="Cheng J.F."/>
            <person name="Han C."/>
            <person name="Brambilla E."/>
            <person name="Pitluck S."/>
            <person name="Liolios K."/>
            <person name="Ivanova N."/>
            <person name="Mavromatis K."/>
            <person name="Mikhailova N."/>
            <person name="Pati A."/>
            <person name="Bruce D."/>
            <person name="Detter C."/>
            <person name="Tapia R."/>
            <person name="Goodwin L."/>
            <person name="Chen A."/>
            <person name="Palaniappan K."/>
            <person name="Land M."/>
            <person name="Hauser L."/>
            <person name="Chang Y.J."/>
            <person name="Jeffries C.D."/>
            <person name="Rohde M."/>
            <person name="Goker M."/>
            <person name="Spring S."/>
            <person name="Woyke T."/>
            <person name="Bristow J."/>
            <person name="Eisen J.A."/>
            <person name="Markowitz V."/>
            <person name="Hugenholtz P."/>
            <person name="Kyrpides N.C."/>
            <person name="Klenk H.P."/>
        </authorList>
    </citation>
    <scope>NUCLEOTIDE SEQUENCE [LARGE SCALE GENOMIC DNA]</scope>
    <source>
        <strain evidence="6">ATCC 49924 / DSM 5501 / Z-7288</strain>
    </source>
</reference>
<dbReference type="eggNOG" id="COG0640">
    <property type="taxonomic scope" value="Bacteria"/>
</dbReference>
<dbReference type="PROSITE" id="PS50987">
    <property type="entry name" value="HTH_ARSR_2"/>
    <property type="match status" value="1"/>
</dbReference>